<reference evidence="1 2" key="1">
    <citation type="submission" date="2024-01" db="EMBL/GenBank/DDBJ databases">
        <title>The complete chloroplast genome sequence of Lithospermum erythrorhizon: insights into the phylogenetic relationship among Boraginaceae species and the maternal lineages of purple gromwells.</title>
        <authorList>
            <person name="Okada T."/>
            <person name="Watanabe K."/>
        </authorList>
    </citation>
    <scope>NUCLEOTIDE SEQUENCE [LARGE SCALE GENOMIC DNA]</scope>
</reference>
<name>A0AAV3Q6V4_LITER</name>
<comment type="caution">
    <text evidence="1">The sequence shown here is derived from an EMBL/GenBank/DDBJ whole genome shotgun (WGS) entry which is preliminary data.</text>
</comment>
<keyword evidence="2" id="KW-1185">Reference proteome</keyword>
<gene>
    <name evidence="1" type="ORF">LIER_15110</name>
</gene>
<sequence>MKEGISSSSWKLGDLKKLGDGHISYVAKTGKEDEVVARGPLSLPPMILQFENHYCRMFTSQGKGGCSHLTGGRQRPLALSLRKRGRIRKVLPKTLGSTAHGTLRPRASLGYITGGPPMEGLSLKCTTQVRMEAIKGPTKRESLGRGR</sequence>
<proteinExistence type="predicted"/>
<dbReference type="AlphaFoldDB" id="A0AAV3Q6V4"/>
<dbReference type="EMBL" id="BAABME010003223">
    <property type="protein sequence ID" value="GAA0157962.1"/>
    <property type="molecule type" value="Genomic_DNA"/>
</dbReference>
<evidence type="ECO:0000313" key="1">
    <source>
        <dbReference type="EMBL" id="GAA0157962.1"/>
    </source>
</evidence>
<accession>A0AAV3Q6V4</accession>
<evidence type="ECO:0000313" key="2">
    <source>
        <dbReference type="Proteomes" id="UP001454036"/>
    </source>
</evidence>
<dbReference type="Proteomes" id="UP001454036">
    <property type="component" value="Unassembled WGS sequence"/>
</dbReference>
<organism evidence="1 2">
    <name type="scientific">Lithospermum erythrorhizon</name>
    <name type="common">Purple gromwell</name>
    <name type="synonym">Lithospermum officinale var. erythrorhizon</name>
    <dbReference type="NCBI Taxonomy" id="34254"/>
    <lineage>
        <taxon>Eukaryota</taxon>
        <taxon>Viridiplantae</taxon>
        <taxon>Streptophyta</taxon>
        <taxon>Embryophyta</taxon>
        <taxon>Tracheophyta</taxon>
        <taxon>Spermatophyta</taxon>
        <taxon>Magnoliopsida</taxon>
        <taxon>eudicotyledons</taxon>
        <taxon>Gunneridae</taxon>
        <taxon>Pentapetalae</taxon>
        <taxon>asterids</taxon>
        <taxon>lamiids</taxon>
        <taxon>Boraginales</taxon>
        <taxon>Boraginaceae</taxon>
        <taxon>Boraginoideae</taxon>
        <taxon>Lithospermeae</taxon>
        <taxon>Lithospermum</taxon>
    </lineage>
</organism>
<protein>
    <submittedName>
        <fullName evidence="1">Uncharacterized protein</fullName>
    </submittedName>
</protein>